<reference evidence="3" key="1">
    <citation type="submission" date="2021-09" db="EMBL/GenBank/DDBJ databases">
        <title>The genome of Mauremys mutica provides insights into the evolution of semi-aquatic lifestyle.</title>
        <authorList>
            <person name="Gong S."/>
            <person name="Gao Y."/>
        </authorList>
    </citation>
    <scope>NUCLEOTIDE SEQUENCE</scope>
    <source>
        <strain evidence="3">MM-2020</strain>
        <tissue evidence="3">Muscle</tissue>
    </source>
</reference>
<dbReference type="InterPro" id="IPR011993">
    <property type="entry name" value="PH-like_dom_sf"/>
</dbReference>
<dbReference type="PANTHER" id="PTHR11232:SF34">
    <property type="entry name" value="PROTEIN FAM43B"/>
    <property type="match status" value="1"/>
</dbReference>
<protein>
    <recommendedName>
        <fullName evidence="2">PID domain-containing protein</fullName>
    </recommendedName>
</protein>
<dbReference type="Gene3D" id="2.30.29.30">
    <property type="entry name" value="Pleckstrin-homology domain (PH domain)/Phosphotyrosine-binding domain (PTB)"/>
    <property type="match status" value="1"/>
</dbReference>
<accession>A0A9D3X9R6</accession>
<evidence type="ECO:0000259" key="2">
    <source>
        <dbReference type="SMART" id="SM00462"/>
    </source>
</evidence>
<dbReference type="AlphaFoldDB" id="A0A9D3X9R6"/>
<keyword evidence="4" id="KW-1185">Reference proteome</keyword>
<feature type="region of interest" description="Disordered" evidence="1">
    <location>
        <begin position="304"/>
        <end position="340"/>
    </location>
</feature>
<dbReference type="SUPFAM" id="SSF50729">
    <property type="entry name" value="PH domain-like"/>
    <property type="match status" value="1"/>
</dbReference>
<dbReference type="Proteomes" id="UP000827986">
    <property type="component" value="Unassembled WGS sequence"/>
</dbReference>
<dbReference type="SMART" id="SM00462">
    <property type="entry name" value="PTB"/>
    <property type="match status" value="1"/>
</dbReference>
<comment type="caution">
    <text evidence="3">The sequence shown here is derived from an EMBL/GenBank/DDBJ whole genome shotgun (WGS) entry which is preliminary data.</text>
</comment>
<organism evidence="3 4">
    <name type="scientific">Mauremys mutica</name>
    <name type="common">yellowpond turtle</name>
    <dbReference type="NCBI Taxonomy" id="74926"/>
    <lineage>
        <taxon>Eukaryota</taxon>
        <taxon>Metazoa</taxon>
        <taxon>Chordata</taxon>
        <taxon>Craniata</taxon>
        <taxon>Vertebrata</taxon>
        <taxon>Euteleostomi</taxon>
        <taxon>Archelosauria</taxon>
        <taxon>Testudinata</taxon>
        <taxon>Testudines</taxon>
        <taxon>Cryptodira</taxon>
        <taxon>Durocryptodira</taxon>
        <taxon>Testudinoidea</taxon>
        <taxon>Geoemydidae</taxon>
        <taxon>Geoemydinae</taxon>
        <taxon>Mauremys</taxon>
    </lineage>
</organism>
<name>A0A9D3X9R6_9SAUR</name>
<dbReference type="Pfam" id="PF14719">
    <property type="entry name" value="PID_2"/>
    <property type="match status" value="1"/>
</dbReference>
<dbReference type="InterPro" id="IPR006020">
    <property type="entry name" value="PTB/PI_dom"/>
</dbReference>
<evidence type="ECO:0000313" key="3">
    <source>
        <dbReference type="EMBL" id="KAH1175586.1"/>
    </source>
</evidence>
<sequence>MLCLFSRVPERNLHLAIPDAQTLMRTGPEYQLPCTLWNQKRPGDHRAAMLPWRRNKFVLVEEERQGKAKSLGPGLSYASLLSSFVRSCPDLLPECPLERLGSVFRSRRHTVELNPEDPTYTAWYLGNAVTLQAKGEGCTDEAVGKIWAKSGGGAGGTKVQLTLGAHGLRMAPCEKRGGGGGGRRPAHAYLLRRVTYCAADARHPKLFAWVYRHQVKHKAVVLRCHAALLPKAAAARALARLLLQAAGAAFRDFQRLQRQKDARRLRRQRLGDSIVPLVPLRKLLNGQGPYRPPAARRLSSILEEEEEENLGAPRRNAPPAGLSPAPGGAPPAAAPQRRERAEVLTLARELRGWSLQSPPPWQPARERPCC</sequence>
<dbReference type="InterPro" id="IPR051133">
    <property type="entry name" value="Adapter_Engulfment-Domain"/>
</dbReference>
<evidence type="ECO:0000256" key="1">
    <source>
        <dbReference type="SAM" id="MobiDB-lite"/>
    </source>
</evidence>
<dbReference type="PANTHER" id="PTHR11232">
    <property type="entry name" value="PHOSPHOTYROSINE INTERACTION DOMAIN-CONTAINING FAMILY MEMBER"/>
    <property type="match status" value="1"/>
</dbReference>
<feature type="domain" description="PID" evidence="2">
    <location>
        <begin position="115"/>
        <end position="259"/>
    </location>
</feature>
<proteinExistence type="predicted"/>
<gene>
    <name evidence="3" type="ORF">KIL84_022111</name>
</gene>
<evidence type="ECO:0000313" key="4">
    <source>
        <dbReference type="Proteomes" id="UP000827986"/>
    </source>
</evidence>
<feature type="compositionally biased region" description="Low complexity" evidence="1">
    <location>
        <begin position="317"/>
        <end position="326"/>
    </location>
</feature>
<dbReference type="EMBL" id="JAHDVG010000476">
    <property type="protein sequence ID" value="KAH1175586.1"/>
    <property type="molecule type" value="Genomic_DNA"/>
</dbReference>